<reference evidence="1" key="1">
    <citation type="submission" date="2021-02" db="EMBL/GenBank/DDBJ databases">
        <authorList>
            <person name="Nowell W R."/>
        </authorList>
    </citation>
    <scope>NUCLEOTIDE SEQUENCE</scope>
</reference>
<proteinExistence type="predicted"/>
<dbReference type="AlphaFoldDB" id="A0A817MHI5"/>
<evidence type="ECO:0000313" key="5">
    <source>
        <dbReference type="Proteomes" id="UP000663873"/>
    </source>
</evidence>
<evidence type="ECO:0000313" key="2">
    <source>
        <dbReference type="EMBL" id="CAF4237650.1"/>
    </source>
</evidence>
<evidence type="ECO:0000313" key="3">
    <source>
        <dbReference type="EMBL" id="CAF4453719.1"/>
    </source>
</evidence>
<organism evidence="1 4">
    <name type="scientific">Rotaria socialis</name>
    <dbReference type="NCBI Taxonomy" id="392032"/>
    <lineage>
        <taxon>Eukaryota</taxon>
        <taxon>Metazoa</taxon>
        <taxon>Spiralia</taxon>
        <taxon>Gnathifera</taxon>
        <taxon>Rotifera</taxon>
        <taxon>Eurotatoria</taxon>
        <taxon>Bdelloidea</taxon>
        <taxon>Philodinida</taxon>
        <taxon>Philodinidae</taxon>
        <taxon>Rotaria</taxon>
    </lineage>
</organism>
<comment type="caution">
    <text evidence="1">The sequence shown here is derived from an EMBL/GenBank/DDBJ whole genome shotgun (WGS) entry which is preliminary data.</text>
</comment>
<dbReference type="EMBL" id="CAJNXB010000527">
    <property type="protein sequence ID" value="CAF3063168.1"/>
    <property type="molecule type" value="Genomic_DNA"/>
</dbReference>
<dbReference type="EMBL" id="CAJOBP010004875">
    <property type="protein sequence ID" value="CAF4453719.1"/>
    <property type="molecule type" value="Genomic_DNA"/>
</dbReference>
<dbReference type="OrthoDB" id="10021437at2759"/>
<protein>
    <submittedName>
        <fullName evidence="1">Uncharacterized protein</fullName>
    </submittedName>
</protein>
<accession>A0A817MHI5</accession>
<evidence type="ECO:0000313" key="1">
    <source>
        <dbReference type="EMBL" id="CAF3063168.1"/>
    </source>
</evidence>
<keyword evidence="5" id="KW-1185">Reference proteome</keyword>
<evidence type="ECO:0000313" key="4">
    <source>
        <dbReference type="Proteomes" id="UP000663825"/>
    </source>
</evidence>
<name>A0A817MHI5_9BILA</name>
<dbReference type="EMBL" id="CAJOBO010000510">
    <property type="protein sequence ID" value="CAF4237650.1"/>
    <property type="molecule type" value="Genomic_DNA"/>
</dbReference>
<dbReference type="Proteomes" id="UP000663825">
    <property type="component" value="Unassembled WGS sequence"/>
</dbReference>
<gene>
    <name evidence="2" type="ORF">HFQ381_LOCUS9637</name>
    <name evidence="1" type="ORF">TIS948_LOCUS4663</name>
    <name evidence="3" type="ORF">UJA718_LOCUS22970</name>
</gene>
<dbReference type="Proteomes" id="UP000663851">
    <property type="component" value="Unassembled WGS sequence"/>
</dbReference>
<sequence length="154" mass="17322">MDWMDIIADLQANLIKTLLGEDATHDDIQYGSGDIYVHYLLSLSSSSISSLVNGPGEGCVRVRERVSVVLCSDRRWYNKGLVSPQANNVFSLFQCSILRSAHQLYADDNEFHNLSLYVRHNREKRGNLRVGDPTIDIDLRAPTDKTANLPPLTF</sequence>
<dbReference type="Proteomes" id="UP000663873">
    <property type="component" value="Unassembled WGS sequence"/>
</dbReference>